<feature type="transmembrane region" description="Helical" evidence="2">
    <location>
        <begin position="21"/>
        <end position="45"/>
    </location>
</feature>
<feature type="transmembrane region" description="Helical" evidence="2">
    <location>
        <begin position="173"/>
        <end position="195"/>
    </location>
</feature>
<accession>A0ABD5RRF7</accession>
<dbReference type="Proteomes" id="UP001596099">
    <property type="component" value="Unassembled WGS sequence"/>
</dbReference>
<comment type="caution">
    <text evidence="3">The sequence shown here is derived from an EMBL/GenBank/DDBJ whole genome shotgun (WGS) entry which is preliminary data.</text>
</comment>
<gene>
    <name evidence="3" type="ORF">ACFPYI_18150</name>
</gene>
<proteinExistence type="predicted"/>
<name>A0ABD5RRF7_9EURY</name>
<dbReference type="Pfam" id="PF19107">
    <property type="entry name" value="DUF5794"/>
    <property type="match status" value="1"/>
</dbReference>
<evidence type="ECO:0000256" key="2">
    <source>
        <dbReference type="SAM" id="Phobius"/>
    </source>
</evidence>
<feature type="transmembrane region" description="Helical" evidence="2">
    <location>
        <begin position="87"/>
        <end position="106"/>
    </location>
</feature>
<keyword evidence="2" id="KW-0472">Membrane</keyword>
<dbReference type="RefSeq" id="WP_247417575.1">
    <property type="nucleotide sequence ID" value="NZ_JALLGW010000001.1"/>
</dbReference>
<organism evidence="3 4">
    <name type="scientific">Halomarina salina</name>
    <dbReference type="NCBI Taxonomy" id="1872699"/>
    <lineage>
        <taxon>Archaea</taxon>
        <taxon>Methanobacteriati</taxon>
        <taxon>Methanobacteriota</taxon>
        <taxon>Stenosarchaea group</taxon>
        <taxon>Halobacteria</taxon>
        <taxon>Halobacteriales</taxon>
        <taxon>Natronomonadaceae</taxon>
        <taxon>Halomarina</taxon>
    </lineage>
</organism>
<feature type="transmembrane region" description="Helical" evidence="2">
    <location>
        <begin position="207"/>
        <end position="226"/>
    </location>
</feature>
<dbReference type="AlphaFoldDB" id="A0ABD5RRF7"/>
<keyword evidence="2" id="KW-1133">Transmembrane helix</keyword>
<keyword evidence="4" id="KW-1185">Reference proteome</keyword>
<feature type="compositionally biased region" description="Polar residues" evidence="1">
    <location>
        <begin position="258"/>
        <end position="272"/>
    </location>
</feature>
<reference evidence="3 4" key="1">
    <citation type="journal article" date="2019" name="Int. J. Syst. Evol. Microbiol.">
        <title>The Global Catalogue of Microorganisms (GCM) 10K type strain sequencing project: providing services to taxonomists for standard genome sequencing and annotation.</title>
        <authorList>
            <consortium name="The Broad Institute Genomics Platform"/>
            <consortium name="The Broad Institute Genome Sequencing Center for Infectious Disease"/>
            <person name="Wu L."/>
            <person name="Ma J."/>
        </authorList>
    </citation>
    <scope>NUCLEOTIDE SEQUENCE [LARGE SCALE GENOMIC DNA]</scope>
    <source>
        <strain evidence="3 4">CGMCC 1.12543</strain>
    </source>
</reference>
<dbReference type="EMBL" id="JBHSQH010000001">
    <property type="protein sequence ID" value="MFC5973257.1"/>
    <property type="molecule type" value="Genomic_DNA"/>
</dbReference>
<protein>
    <submittedName>
        <fullName evidence="3">DUF5794 domain-containing protein</fullName>
    </submittedName>
</protein>
<sequence length="337" mass="33764">MSTSRHPVALRLEQQVGRGTRLLATVMALPLVDGIFAALVLAGALTTASGGINPVGVFEVGLLVFGGSATLAVVLAEMEGTTRERVVSALAVGALVVPLAAVEAAIAPTIEAAITIDIFNRFAALVILAIAAKTASSTVGEWLPRPGAIIGLGLIASLDPSGAELVVDPDPTLMAAAAAAAGVGVGFALLVAIAGPTLRGLVDIDRFRFGSAVALGVLPLTLLHVIETDVPLALAVLGVTCLLSLDPDSEDVPFGIASESNATASGDGSQSRRPAHAHQGGPRHGTSPKNAPVAGPQRESTADPEARGANAGNPATDGGSESGDTDDSEDSERAPWL</sequence>
<keyword evidence="2" id="KW-0812">Transmembrane</keyword>
<feature type="transmembrane region" description="Helical" evidence="2">
    <location>
        <begin position="57"/>
        <end position="75"/>
    </location>
</feature>
<dbReference type="InterPro" id="IPR043812">
    <property type="entry name" value="DUF5794"/>
</dbReference>
<evidence type="ECO:0000256" key="1">
    <source>
        <dbReference type="SAM" id="MobiDB-lite"/>
    </source>
</evidence>
<evidence type="ECO:0000313" key="4">
    <source>
        <dbReference type="Proteomes" id="UP001596099"/>
    </source>
</evidence>
<feature type="region of interest" description="Disordered" evidence="1">
    <location>
        <begin position="254"/>
        <end position="337"/>
    </location>
</feature>
<evidence type="ECO:0000313" key="3">
    <source>
        <dbReference type="EMBL" id="MFC5973257.1"/>
    </source>
</evidence>